<comment type="caution">
    <text evidence="5">The sequence shown here is derived from an EMBL/GenBank/DDBJ whole genome shotgun (WGS) entry which is preliminary data.</text>
</comment>
<dbReference type="PANTHER" id="PTHR45700:SF3">
    <property type="entry name" value="UBIQUITIN-PROTEIN LIGASE E3B"/>
    <property type="match status" value="1"/>
</dbReference>
<comment type="pathway">
    <text evidence="2">Protein modification; protein ubiquitination.</text>
</comment>
<keyword evidence="4" id="KW-0808">Transferase</keyword>
<dbReference type="InterPro" id="IPR000048">
    <property type="entry name" value="IQ_motif_EF-hand-BS"/>
</dbReference>
<evidence type="ECO:0000256" key="3">
    <source>
        <dbReference type="ARBA" id="ARBA00012485"/>
    </source>
</evidence>
<protein>
    <recommendedName>
        <fullName evidence="3">HECT-type E3 ubiquitin transferase</fullName>
        <ecNumber evidence="3">2.3.2.26</ecNumber>
    </recommendedName>
</protein>
<accession>A0ABD2MRY3</accession>
<keyword evidence="6" id="KW-1185">Reference proteome</keyword>
<comment type="catalytic activity">
    <reaction evidence="1">
        <text>S-ubiquitinyl-[E2 ubiquitin-conjugating enzyme]-L-cysteine + [acceptor protein]-L-lysine = [E2 ubiquitin-conjugating enzyme]-L-cysteine + N(6)-ubiquitinyl-[acceptor protein]-L-lysine.</text>
        <dbReference type="EC" id="2.3.2.26"/>
    </reaction>
</comment>
<evidence type="ECO:0000313" key="6">
    <source>
        <dbReference type="Proteomes" id="UP001516400"/>
    </source>
</evidence>
<dbReference type="GO" id="GO:0061630">
    <property type="term" value="F:ubiquitin protein ligase activity"/>
    <property type="evidence" value="ECO:0007669"/>
    <property type="project" value="UniProtKB-EC"/>
</dbReference>
<dbReference type="PANTHER" id="PTHR45700">
    <property type="entry name" value="UBIQUITIN-PROTEIN LIGASE E3C"/>
    <property type="match status" value="1"/>
</dbReference>
<name>A0ABD2MRY3_9CUCU</name>
<evidence type="ECO:0000256" key="4">
    <source>
        <dbReference type="ARBA" id="ARBA00022679"/>
    </source>
</evidence>
<organism evidence="5 6">
    <name type="scientific">Cryptolaemus montrouzieri</name>
    <dbReference type="NCBI Taxonomy" id="559131"/>
    <lineage>
        <taxon>Eukaryota</taxon>
        <taxon>Metazoa</taxon>
        <taxon>Ecdysozoa</taxon>
        <taxon>Arthropoda</taxon>
        <taxon>Hexapoda</taxon>
        <taxon>Insecta</taxon>
        <taxon>Pterygota</taxon>
        <taxon>Neoptera</taxon>
        <taxon>Endopterygota</taxon>
        <taxon>Coleoptera</taxon>
        <taxon>Polyphaga</taxon>
        <taxon>Cucujiformia</taxon>
        <taxon>Coccinelloidea</taxon>
        <taxon>Coccinellidae</taxon>
        <taxon>Scymninae</taxon>
        <taxon>Scymnini</taxon>
        <taxon>Cryptolaemus</taxon>
    </lineage>
</organism>
<dbReference type="AlphaFoldDB" id="A0ABD2MRY3"/>
<dbReference type="PROSITE" id="PS50096">
    <property type="entry name" value="IQ"/>
    <property type="match status" value="1"/>
</dbReference>
<dbReference type="Proteomes" id="UP001516400">
    <property type="component" value="Unassembled WGS sequence"/>
</dbReference>
<evidence type="ECO:0000256" key="1">
    <source>
        <dbReference type="ARBA" id="ARBA00000885"/>
    </source>
</evidence>
<evidence type="ECO:0000313" key="5">
    <source>
        <dbReference type="EMBL" id="KAL3269178.1"/>
    </source>
</evidence>
<gene>
    <name evidence="5" type="ORF">HHI36_008263</name>
</gene>
<reference evidence="5 6" key="1">
    <citation type="journal article" date="2021" name="BMC Biol.">
        <title>Horizontally acquired antibacterial genes associated with adaptive radiation of ladybird beetles.</title>
        <authorList>
            <person name="Li H.S."/>
            <person name="Tang X.F."/>
            <person name="Huang Y.H."/>
            <person name="Xu Z.Y."/>
            <person name="Chen M.L."/>
            <person name="Du X.Y."/>
            <person name="Qiu B.Y."/>
            <person name="Chen P.T."/>
            <person name="Zhang W."/>
            <person name="Slipinski A."/>
            <person name="Escalona H.E."/>
            <person name="Waterhouse R.M."/>
            <person name="Zwick A."/>
            <person name="Pang H."/>
        </authorList>
    </citation>
    <scope>NUCLEOTIDE SEQUENCE [LARGE SCALE GENOMIC DNA]</scope>
    <source>
        <strain evidence="5">SYSU2018</strain>
    </source>
</reference>
<dbReference type="EMBL" id="JABFTP020000021">
    <property type="protein sequence ID" value="KAL3269178.1"/>
    <property type="molecule type" value="Genomic_DNA"/>
</dbReference>
<evidence type="ECO:0000256" key="2">
    <source>
        <dbReference type="ARBA" id="ARBA00004906"/>
    </source>
</evidence>
<sequence>MFHKTEDQKGSFLEQTKAARKERALEKQRETACITIQAYVRGWLTRTKVTKTILDNFDAALQDIPEDSTKPIHIPSHQVYKQVSRLAMVWKKERDKERFVKLCRYLVCSLDSESPKVSYVGVALNKDYVLKWITQMNDILWKCCIYLKDLKLEFSSDSKQAVLFLHVLVSFTSTNTWNVLKNKNMEMLKAGMNQLCANLMGQLFQKGFYLIMKDILVHGLGQIKITLKNVSLTAIITLSLRPLIAANFSDKLMTIFLIHILSVPALIQHLGKLAPECVNNMVTHKIFTKSLELLSSQQSMRIVFNALEGNYALCLLANLLELALIEKESSLKSLGVPSFVVVITGLLESCQNYVVNKQSNLTNWHPVLGWFAQPMDPALYSSIPYVKSQLHILWNSEITKIIFGDYLSELVKDTESPQPPSPTKNTHFSGTFLKKVFENKGNRTNIQKNYRLLGSPEVQRIILICSLYHTALNTLTQLQLDILTGLCYQNTLLHDLWLFLCSLGPNCGMKTFLDHLAINTKCSAPEFQMLQLFCDCMTHYVTILDDMEMYEQQKSFKLTDFIVLSNF</sequence>
<dbReference type="Pfam" id="PF00612">
    <property type="entry name" value="IQ"/>
    <property type="match status" value="1"/>
</dbReference>
<proteinExistence type="predicted"/>
<dbReference type="InterPro" id="IPR044611">
    <property type="entry name" value="E3A/B/C-like"/>
</dbReference>
<dbReference type="EC" id="2.3.2.26" evidence="3"/>